<name>A0ACB9W8C0_CHAAC</name>
<proteinExistence type="predicted"/>
<evidence type="ECO:0000313" key="1">
    <source>
        <dbReference type="EMBL" id="KAI4809059.1"/>
    </source>
</evidence>
<accession>A0ACB9W8C0</accession>
<reference evidence="1" key="1">
    <citation type="submission" date="2022-05" db="EMBL/GenBank/DDBJ databases">
        <title>Chromosome-level genome of Chaenocephalus aceratus.</title>
        <authorList>
            <person name="Park H."/>
        </authorList>
    </citation>
    <scope>NUCLEOTIDE SEQUENCE</scope>
    <source>
        <strain evidence="1">KU_202001</strain>
    </source>
</reference>
<dbReference type="Proteomes" id="UP001057452">
    <property type="component" value="Chromosome 17"/>
</dbReference>
<comment type="caution">
    <text evidence="1">The sequence shown here is derived from an EMBL/GenBank/DDBJ whole genome shotgun (WGS) entry which is preliminary data.</text>
</comment>
<evidence type="ECO:0000313" key="2">
    <source>
        <dbReference type="Proteomes" id="UP001057452"/>
    </source>
</evidence>
<gene>
    <name evidence="1" type="ORF">KUCAC02_017974</name>
</gene>
<sequence length="238" mass="25958">MEHAGALVSMLQEGRGAEAVEEIKRFSQQGRAVTLDPSLFALALCSQQSELKTRQVAFKAVKEVCRDPAHLFSFIQQKKELREGMKCGIWGRALRKAVSDWFLRGQRQTHVLAYSEGVPVPCSISADITLAQATFELVKIPGGSTDCTLPISWATESGKAADVFIILTNNPVWTFTASPVPSLKKHRHQSGANSKMVMCGLTSIGHTITDTEDKGLVSICGFDLGTFSVIRNLAHDLI</sequence>
<protein>
    <submittedName>
        <fullName evidence="1">Uncharacterized protein</fullName>
    </submittedName>
</protein>
<dbReference type="EMBL" id="CM043801">
    <property type="protein sequence ID" value="KAI4809059.1"/>
    <property type="molecule type" value="Genomic_DNA"/>
</dbReference>
<organism evidence="1 2">
    <name type="scientific">Chaenocephalus aceratus</name>
    <name type="common">Blackfin icefish</name>
    <name type="synonym">Chaenichthys aceratus</name>
    <dbReference type="NCBI Taxonomy" id="36190"/>
    <lineage>
        <taxon>Eukaryota</taxon>
        <taxon>Metazoa</taxon>
        <taxon>Chordata</taxon>
        <taxon>Craniata</taxon>
        <taxon>Vertebrata</taxon>
        <taxon>Euteleostomi</taxon>
        <taxon>Actinopterygii</taxon>
        <taxon>Neopterygii</taxon>
        <taxon>Teleostei</taxon>
        <taxon>Neoteleostei</taxon>
        <taxon>Acanthomorphata</taxon>
        <taxon>Eupercaria</taxon>
        <taxon>Perciformes</taxon>
        <taxon>Notothenioidei</taxon>
        <taxon>Channichthyidae</taxon>
        <taxon>Chaenocephalus</taxon>
    </lineage>
</organism>
<keyword evidence="2" id="KW-1185">Reference proteome</keyword>